<dbReference type="Proteomes" id="UP000077266">
    <property type="component" value="Unassembled WGS sequence"/>
</dbReference>
<gene>
    <name evidence="3" type="ORF">EXIGLDRAFT_773050</name>
</gene>
<proteinExistence type="predicted"/>
<organism evidence="3 4">
    <name type="scientific">Exidia glandulosa HHB12029</name>
    <dbReference type="NCBI Taxonomy" id="1314781"/>
    <lineage>
        <taxon>Eukaryota</taxon>
        <taxon>Fungi</taxon>
        <taxon>Dikarya</taxon>
        <taxon>Basidiomycota</taxon>
        <taxon>Agaricomycotina</taxon>
        <taxon>Agaricomycetes</taxon>
        <taxon>Auriculariales</taxon>
        <taxon>Exidiaceae</taxon>
        <taxon>Exidia</taxon>
    </lineage>
</organism>
<protein>
    <submittedName>
        <fullName evidence="3">Uncharacterized protein</fullName>
    </submittedName>
</protein>
<accession>A0A165F0B8</accession>
<evidence type="ECO:0000313" key="4">
    <source>
        <dbReference type="Proteomes" id="UP000077266"/>
    </source>
</evidence>
<dbReference type="InParanoid" id="A0A165F0B8"/>
<evidence type="ECO:0000313" key="3">
    <source>
        <dbReference type="EMBL" id="KZV88083.1"/>
    </source>
</evidence>
<feature type="region of interest" description="Disordered" evidence="1">
    <location>
        <begin position="174"/>
        <end position="194"/>
    </location>
</feature>
<feature type="region of interest" description="Disordered" evidence="1">
    <location>
        <begin position="37"/>
        <end position="77"/>
    </location>
</feature>
<evidence type="ECO:0000256" key="2">
    <source>
        <dbReference type="SAM" id="Phobius"/>
    </source>
</evidence>
<keyword evidence="2" id="KW-0472">Membrane</keyword>
<dbReference type="OrthoDB" id="3301039at2759"/>
<dbReference type="AlphaFoldDB" id="A0A165F0B8"/>
<evidence type="ECO:0000256" key="1">
    <source>
        <dbReference type="SAM" id="MobiDB-lite"/>
    </source>
</evidence>
<name>A0A165F0B8_EXIGL</name>
<keyword evidence="2" id="KW-1133">Transmembrane helix</keyword>
<feature type="compositionally biased region" description="Low complexity" evidence="1">
    <location>
        <begin position="52"/>
        <end position="62"/>
    </location>
</feature>
<reference evidence="3 4" key="1">
    <citation type="journal article" date="2016" name="Mol. Biol. Evol.">
        <title>Comparative Genomics of Early-Diverging Mushroom-Forming Fungi Provides Insights into the Origins of Lignocellulose Decay Capabilities.</title>
        <authorList>
            <person name="Nagy L.G."/>
            <person name="Riley R."/>
            <person name="Tritt A."/>
            <person name="Adam C."/>
            <person name="Daum C."/>
            <person name="Floudas D."/>
            <person name="Sun H."/>
            <person name="Yadav J.S."/>
            <person name="Pangilinan J."/>
            <person name="Larsson K.H."/>
            <person name="Matsuura K."/>
            <person name="Barry K."/>
            <person name="Labutti K."/>
            <person name="Kuo R."/>
            <person name="Ohm R.A."/>
            <person name="Bhattacharya S.S."/>
            <person name="Shirouzu T."/>
            <person name="Yoshinaga Y."/>
            <person name="Martin F.M."/>
            <person name="Grigoriev I.V."/>
            <person name="Hibbett D.S."/>
        </authorList>
    </citation>
    <scope>NUCLEOTIDE SEQUENCE [LARGE SCALE GENOMIC DNA]</scope>
    <source>
        <strain evidence="3 4">HHB12029</strain>
    </source>
</reference>
<keyword evidence="2" id="KW-0812">Transmembrane</keyword>
<sequence length="194" mass="20670">MASRILAAGPAAETTRNVVTGDIGFGYGPYAYAGNIQPPATRPRGPQKLTRARAANATNATTVASPPLPPAEQPSQLLAPPRRQNTLRMPSTNAVPAAVIHDKEGRQSTEETAVERDPEWDAIPDDVFTIFSGRGWINMITLVSLLLGILILFAGYPIITRFVNPPPNLGGFDVTYQDGLAPPTPAATNTDDSR</sequence>
<dbReference type="EMBL" id="KV426108">
    <property type="protein sequence ID" value="KZV88083.1"/>
    <property type="molecule type" value="Genomic_DNA"/>
</dbReference>
<dbReference type="STRING" id="1314781.A0A165F0B8"/>
<keyword evidence="4" id="KW-1185">Reference proteome</keyword>
<feature type="transmembrane region" description="Helical" evidence="2">
    <location>
        <begin position="136"/>
        <end position="159"/>
    </location>
</feature>